<keyword evidence="12" id="KW-0511">Multifunctional enzyme</keyword>
<proteinExistence type="inferred from homology"/>
<dbReference type="Gene3D" id="3.40.50.620">
    <property type="entry name" value="HUPs"/>
    <property type="match status" value="1"/>
</dbReference>
<dbReference type="NCBIfam" id="NF004162">
    <property type="entry name" value="PRK05627.1-5"/>
    <property type="match status" value="1"/>
</dbReference>
<protein>
    <recommendedName>
        <fullName evidence="15">Riboflavin biosynthesis protein</fullName>
    </recommendedName>
    <domain>
        <recommendedName>
            <fullName evidence="15">Riboflavin kinase</fullName>
            <ecNumber evidence="15">2.7.1.26</ecNumber>
        </recommendedName>
        <alternativeName>
            <fullName evidence="15">Flavokinase</fullName>
        </alternativeName>
    </domain>
    <domain>
        <recommendedName>
            <fullName evidence="15">FMN adenylyltransferase</fullName>
            <ecNumber evidence="15">2.7.7.2</ecNumber>
        </recommendedName>
        <alternativeName>
            <fullName evidence="15">FAD pyrophosphorylase</fullName>
        </alternativeName>
        <alternativeName>
            <fullName evidence="15">FAD synthase</fullName>
        </alternativeName>
    </domain>
</protein>
<comment type="pathway">
    <text evidence="2 15">Cofactor biosynthesis; FAD biosynthesis; FAD from FMN: step 1/1.</text>
</comment>
<evidence type="ECO:0000256" key="2">
    <source>
        <dbReference type="ARBA" id="ARBA00004726"/>
    </source>
</evidence>
<evidence type="ECO:0000256" key="11">
    <source>
        <dbReference type="ARBA" id="ARBA00022840"/>
    </source>
</evidence>
<dbReference type="InterPro" id="IPR023468">
    <property type="entry name" value="Riboflavin_kinase"/>
</dbReference>
<dbReference type="NCBIfam" id="TIGR00083">
    <property type="entry name" value="ribF"/>
    <property type="match status" value="1"/>
</dbReference>
<dbReference type="SMART" id="SM00904">
    <property type="entry name" value="Flavokinase"/>
    <property type="match status" value="1"/>
</dbReference>
<comment type="similarity">
    <text evidence="15">Belongs to the ribF family.</text>
</comment>
<dbReference type="EC" id="2.7.7.2" evidence="15"/>
<dbReference type="UniPathway" id="UPA00276">
    <property type="reaction ID" value="UER00406"/>
</dbReference>
<organism evidence="17">
    <name type="scientific">Arsenophonus endosymbiont of Trialeurodes vaporariorum</name>
    <dbReference type="NCBI Taxonomy" id="235567"/>
    <lineage>
        <taxon>Bacteria</taxon>
        <taxon>Pseudomonadati</taxon>
        <taxon>Pseudomonadota</taxon>
        <taxon>Gammaproteobacteria</taxon>
        <taxon>Enterobacterales</taxon>
        <taxon>Morganellaceae</taxon>
        <taxon>Arsenophonus</taxon>
    </lineage>
</organism>
<dbReference type="AlphaFoldDB" id="A0A3B0M0F3"/>
<dbReference type="GO" id="GO:0003919">
    <property type="term" value="F:FMN adenylyltransferase activity"/>
    <property type="evidence" value="ECO:0007669"/>
    <property type="project" value="UniProtKB-UniRule"/>
</dbReference>
<keyword evidence="11 15" id="KW-0067">ATP-binding</keyword>
<evidence type="ECO:0000256" key="3">
    <source>
        <dbReference type="ARBA" id="ARBA00005201"/>
    </source>
</evidence>
<keyword evidence="4 15" id="KW-0285">Flavoprotein</keyword>
<dbReference type="CDD" id="cd02064">
    <property type="entry name" value="FAD_synthetase_N"/>
    <property type="match status" value="1"/>
</dbReference>
<keyword evidence="7 15" id="KW-0548">Nucleotidyltransferase</keyword>
<dbReference type="InterPro" id="IPR015864">
    <property type="entry name" value="FAD_synthase"/>
</dbReference>
<keyword evidence="8 15" id="KW-0547">Nucleotide-binding</keyword>
<dbReference type="GO" id="GO:0005524">
    <property type="term" value="F:ATP binding"/>
    <property type="evidence" value="ECO:0007669"/>
    <property type="project" value="UniProtKB-UniRule"/>
</dbReference>
<gene>
    <name evidence="17" type="primary">ribF</name>
    <name evidence="17" type="ORF">ARTV_2322</name>
</gene>
<comment type="pathway">
    <text evidence="3 15">Cofactor biosynthesis; FMN biosynthesis; FMN from riboflavin (ATP route): step 1/1.</text>
</comment>
<comment type="function">
    <text evidence="1">Catalyzes the phosphorylation of riboflavin to FMN followed by the adenylation of FMN to FAD.</text>
</comment>
<evidence type="ECO:0000256" key="10">
    <source>
        <dbReference type="ARBA" id="ARBA00022827"/>
    </source>
</evidence>
<evidence type="ECO:0000256" key="5">
    <source>
        <dbReference type="ARBA" id="ARBA00022643"/>
    </source>
</evidence>
<keyword evidence="6 15" id="KW-0808">Transferase</keyword>
<dbReference type="InterPro" id="IPR014729">
    <property type="entry name" value="Rossmann-like_a/b/a_fold"/>
</dbReference>
<dbReference type="GO" id="GO:0008531">
    <property type="term" value="F:riboflavin kinase activity"/>
    <property type="evidence" value="ECO:0007669"/>
    <property type="project" value="UniProtKB-UniRule"/>
</dbReference>
<evidence type="ECO:0000313" key="17">
    <source>
        <dbReference type="EMBL" id="SSW96102.1"/>
    </source>
</evidence>
<evidence type="ECO:0000256" key="12">
    <source>
        <dbReference type="ARBA" id="ARBA00023268"/>
    </source>
</evidence>
<evidence type="ECO:0000259" key="16">
    <source>
        <dbReference type="SMART" id="SM00904"/>
    </source>
</evidence>
<dbReference type="InterPro" id="IPR002606">
    <property type="entry name" value="Riboflavin_kinase_bac"/>
</dbReference>
<dbReference type="EMBL" id="UFQR01000009">
    <property type="protein sequence ID" value="SSW96102.1"/>
    <property type="molecule type" value="Genomic_DNA"/>
</dbReference>
<dbReference type="InterPro" id="IPR023465">
    <property type="entry name" value="Riboflavin_kinase_dom_sf"/>
</dbReference>
<comment type="catalytic activity">
    <reaction evidence="14 15">
        <text>FMN + ATP + H(+) = FAD + diphosphate</text>
        <dbReference type="Rhea" id="RHEA:17237"/>
        <dbReference type="ChEBI" id="CHEBI:15378"/>
        <dbReference type="ChEBI" id="CHEBI:30616"/>
        <dbReference type="ChEBI" id="CHEBI:33019"/>
        <dbReference type="ChEBI" id="CHEBI:57692"/>
        <dbReference type="ChEBI" id="CHEBI:58210"/>
        <dbReference type="EC" id="2.7.7.2"/>
    </reaction>
</comment>
<comment type="catalytic activity">
    <reaction evidence="13 15">
        <text>riboflavin + ATP = FMN + ADP + H(+)</text>
        <dbReference type="Rhea" id="RHEA:14357"/>
        <dbReference type="ChEBI" id="CHEBI:15378"/>
        <dbReference type="ChEBI" id="CHEBI:30616"/>
        <dbReference type="ChEBI" id="CHEBI:57986"/>
        <dbReference type="ChEBI" id="CHEBI:58210"/>
        <dbReference type="ChEBI" id="CHEBI:456216"/>
        <dbReference type="EC" id="2.7.1.26"/>
    </reaction>
</comment>
<dbReference type="FunFam" id="3.40.50.620:FF:000021">
    <property type="entry name" value="Riboflavin biosynthesis protein"/>
    <property type="match status" value="1"/>
</dbReference>
<dbReference type="SUPFAM" id="SSF52374">
    <property type="entry name" value="Nucleotidylyl transferase"/>
    <property type="match status" value="1"/>
</dbReference>
<name>A0A3B0M0F3_9GAMM</name>
<dbReference type="NCBIfam" id="NF004163">
    <property type="entry name" value="PRK05627.1-6"/>
    <property type="match status" value="1"/>
</dbReference>
<evidence type="ECO:0000256" key="13">
    <source>
        <dbReference type="ARBA" id="ARBA00047880"/>
    </source>
</evidence>
<sequence length="309" mass="34970">MKLVRGIHNIRAYHHGCVLTIGNFDAVHRGHQALLKHLKQQSQRLWLPTMVMIFEPQPLEFFLGANAPARLTRLRDKIKYFTEYGVDYLLCVKFNPTFASLTPQAFVSQLLVEKLGVKFLAIGDDFRFGKDRQGDFKYLREAGEQYGFEVANTESFCDAGQRVSSTAVRQALLSDNLTLAENLMGHPYRLSGRVVHGRQLGSAIGFPTANIPFKCLVMPVKGVYVVEVYGLADHSLQAVANIGTRPTVNGVDQQIEVYLIDVHMDIYGRHIDVVLRKKLRNEQRFASIDELRQQIGKDIMAARQFFQSS</sequence>
<dbReference type="PIRSF" id="PIRSF004491">
    <property type="entry name" value="FAD_Synth"/>
    <property type="match status" value="1"/>
</dbReference>
<dbReference type="GO" id="GO:0009398">
    <property type="term" value="P:FMN biosynthetic process"/>
    <property type="evidence" value="ECO:0007669"/>
    <property type="project" value="UniProtKB-UniRule"/>
</dbReference>
<dbReference type="GO" id="GO:0009231">
    <property type="term" value="P:riboflavin biosynthetic process"/>
    <property type="evidence" value="ECO:0007669"/>
    <property type="project" value="InterPro"/>
</dbReference>
<dbReference type="InterPro" id="IPR015865">
    <property type="entry name" value="Riboflavin_kinase_bac/euk"/>
</dbReference>
<evidence type="ECO:0000256" key="14">
    <source>
        <dbReference type="ARBA" id="ARBA00049494"/>
    </source>
</evidence>
<dbReference type="UniPathway" id="UPA00277">
    <property type="reaction ID" value="UER00407"/>
</dbReference>
<dbReference type="PANTHER" id="PTHR22749">
    <property type="entry name" value="RIBOFLAVIN KINASE/FMN ADENYLYLTRANSFERASE"/>
    <property type="match status" value="1"/>
</dbReference>
<dbReference type="EC" id="2.7.1.26" evidence="15"/>
<evidence type="ECO:0000256" key="6">
    <source>
        <dbReference type="ARBA" id="ARBA00022679"/>
    </source>
</evidence>
<dbReference type="Pfam" id="PF06574">
    <property type="entry name" value="FAD_syn"/>
    <property type="match status" value="1"/>
</dbReference>
<evidence type="ECO:0000256" key="9">
    <source>
        <dbReference type="ARBA" id="ARBA00022777"/>
    </source>
</evidence>
<evidence type="ECO:0000256" key="15">
    <source>
        <dbReference type="PIRNR" id="PIRNR004491"/>
    </source>
</evidence>
<keyword evidence="9 15" id="KW-0418">Kinase</keyword>
<dbReference type="NCBIfam" id="NF004160">
    <property type="entry name" value="PRK05627.1-3"/>
    <property type="match status" value="1"/>
</dbReference>
<dbReference type="SUPFAM" id="SSF82114">
    <property type="entry name" value="Riboflavin kinase-like"/>
    <property type="match status" value="1"/>
</dbReference>
<evidence type="ECO:0000256" key="1">
    <source>
        <dbReference type="ARBA" id="ARBA00002121"/>
    </source>
</evidence>
<accession>A0A3B0M0F3</accession>
<feature type="domain" description="Riboflavin kinase" evidence="16">
    <location>
        <begin position="183"/>
        <end position="307"/>
    </location>
</feature>
<keyword evidence="10 15" id="KW-0274">FAD</keyword>
<dbReference type="GO" id="GO:0006747">
    <property type="term" value="P:FAD biosynthetic process"/>
    <property type="evidence" value="ECO:0007669"/>
    <property type="project" value="UniProtKB-UniRule"/>
</dbReference>
<dbReference type="FunFam" id="2.40.30.30:FF:000001">
    <property type="entry name" value="Riboflavin biosynthesis protein"/>
    <property type="match status" value="1"/>
</dbReference>
<dbReference type="NCBIfam" id="NF004159">
    <property type="entry name" value="PRK05627.1-2"/>
    <property type="match status" value="1"/>
</dbReference>
<dbReference type="Gene3D" id="2.40.30.30">
    <property type="entry name" value="Riboflavin kinase-like"/>
    <property type="match status" value="1"/>
</dbReference>
<dbReference type="Pfam" id="PF01687">
    <property type="entry name" value="Flavokinase"/>
    <property type="match status" value="1"/>
</dbReference>
<evidence type="ECO:0000256" key="4">
    <source>
        <dbReference type="ARBA" id="ARBA00022630"/>
    </source>
</evidence>
<keyword evidence="5 15" id="KW-0288">FMN</keyword>
<evidence type="ECO:0000256" key="7">
    <source>
        <dbReference type="ARBA" id="ARBA00022695"/>
    </source>
</evidence>
<reference evidence="17" key="1">
    <citation type="submission" date="2018-04" db="EMBL/GenBank/DDBJ databases">
        <authorList>
            <person name="Go L.Y."/>
            <person name="Mitchell J.A."/>
        </authorList>
    </citation>
    <scope>NUCLEOTIDE SEQUENCE</scope>
    <source>
        <strain evidence="17">ARTV</strain>
    </source>
</reference>
<dbReference type="PANTHER" id="PTHR22749:SF6">
    <property type="entry name" value="RIBOFLAVIN KINASE"/>
    <property type="match status" value="1"/>
</dbReference>
<evidence type="ECO:0000256" key="8">
    <source>
        <dbReference type="ARBA" id="ARBA00022741"/>
    </source>
</evidence>